<evidence type="ECO:0000313" key="3">
    <source>
        <dbReference type="Proteomes" id="UP000480684"/>
    </source>
</evidence>
<dbReference type="Proteomes" id="UP000480684">
    <property type="component" value="Unassembled WGS sequence"/>
</dbReference>
<evidence type="ECO:0000256" key="1">
    <source>
        <dbReference type="SAM" id="MobiDB-lite"/>
    </source>
</evidence>
<evidence type="ECO:0000313" key="2">
    <source>
        <dbReference type="EMBL" id="NFV82219.1"/>
    </source>
</evidence>
<comment type="caution">
    <text evidence="2">The sequence shown here is derived from an EMBL/GenBank/DDBJ whole genome shotgun (WGS) entry which is preliminary data.</text>
</comment>
<dbReference type="RefSeq" id="WP_163683044.1">
    <property type="nucleotide sequence ID" value="NZ_JAAIYP010000047.1"/>
</dbReference>
<dbReference type="AlphaFoldDB" id="A0A7C9QX06"/>
<evidence type="ECO:0008006" key="4">
    <source>
        <dbReference type="Google" id="ProtNLM"/>
    </source>
</evidence>
<organism evidence="2 3">
    <name type="scientific">Magnetospirillum aberrantis SpK</name>
    <dbReference type="NCBI Taxonomy" id="908842"/>
    <lineage>
        <taxon>Bacteria</taxon>
        <taxon>Pseudomonadati</taxon>
        <taxon>Pseudomonadota</taxon>
        <taxon>Alphaproteobacteria</taxon>
        <taxon>Rhodospirillales</taxon>
        <taxon>Rhodospirillaceae</taxon>
        <taxon>Magnetospirillum</taxon>
    </lineage>
</organism>
<sequence>MTEAVRERLLIRLRALMARTVANGCTPDEEMAAARMVGKVAAQLDGGAAPEPEPPAKPWAQAERASPEYQNILEKNTAETLLKAAVQELALNHINTVSPPRRRLGSEPTERVEIHALLEPHLGMMLSTASTRMGRQILRQIVDELVYEGALPPWLDLPIGR</sequence>
<keyword evidence="3" id="KW-1185">Reference proteome</keyword>
<accession>A0A7C9QX06</accession>
<protein>
    <recommendedName>
        <fullName evidence="4">DUF2786 domain-containing protein</fullName>
    </recommendedName>
</protein>
<dbReference type="EMBL" id="JAAIYP010000047">
    <property type="protein sequence ID" value="NFV82219.1"/>
    <property type="molecule type" value="Genomic_DNA"/>
</dbReference>
<proteinExistence type="predicted"/>
<reference evidence="2 3" key="1">
    <citation type="submission" date="2020-02" db="EMBL/GenBank/DDBJ databases">
        <authorList>
            <person name="Dziuba M."/>
            <person name="Kuznetsov B."/>
            <person name="Mardanov A."/>
            <person name="Ravin N."/>
            <person name="Grouzdev D."/>
        </authorList>
    </citation>
    <scope>NUCLEOTIDE SEQUENCE [LARGE SCALE GENOMIC DNA]</scope>
    <source>
        <strain evidence="2 3">SpK</strain>
    </source>
</reference>
<name>A0A7C9QX06_9PROT</name>
<gene>
    <name evidence="2" type="ORF">G4223_19085</name>
</gene>
<feature type="region of interest" description="Disordered" evidence="1">
    <location>
        <begin position="45"/>
        <end position="65"/>
    </location>
</feature>